<feature type="domain" description="CBS" evidence="3">
    <location>
        <begin position="99"/>
        <end position="155"/>
    </location>
</feature>
<gene>
    <name evidence="4" type="ORF">CLV40_1355</name>
</gene>
<comment type="caution">
    <text evidence="4">The sequence shown here is derived from an EMBL/GenBank/DDBJ whole genome shotgun (WGS) entry which is preliminary data.</text>
</comment>
<feature type="domain" description="CBS" evidence="3">
    <location>
        <begin position="30"/>
        <end position="90"/>
    </location>
</feature>
<keyword evidence="5" id="KW-1185">Reference proteome</keyword>
<dbReference type="SUPFAM" id="SSF54631">
    <property type="entry name" value="CBS-domain pair"/>
    <property type="match status" value="1"/>
</dbReference>
<name>A0A2S6GCB8_9PSEU</name>
<dbReference type="SMART" id="SM00116">
    <property type="entry name" value="CBS"/>
    <property type="match status" value="2"/>
</dbReference>
<dbReference type="EMBL" id="PTIX01000035">
    <property type="protein sequence ID" value="PPK62363.1"/>
    <property type="molecule type" value="Genomic_DNA"/>
</dbReference>
<evidence type="ECO:0000256" key="1">
    <source>
        <dbReference type="ARBA" id="ARBA00023122"/>
    </source>
</evidence>
<dbReference type="Pfam" id="PF00571">
    <property type="entry name" value="CBS"/>
    <property type="match status" value="2"/>
</dbReference>
<keyword evidence="1 2" id="KW-0129">CBS domain</keyword>
<reference evidence="4 5" key="1">
    <citation type="submission" date="2018-02" db="EMBL/GenBank/DDBJ databases">
        <title>Genomic Encyclopedia of Archaeal and Bacterial Type Strains, Phase II (KMG-II): from individual species to whole genera.</title>
        <authorList>
            <person name="Goeker M."/>
        </authorList>
    </citation>
    <scope>NUCLEOTIDE SEQUENCE [LARGE SCALE GENOMIC DNA]</scope>
    <source>
        <strain evidence="4 5">YU 961-1</strain>
    </source>
</reference>
<sequence>MFVVNLIEKRPLAGCRQDQDRGVGMRISDVLRGKGSEVATVAPGIGVDELVAVLAERNVGALVVVDGGAVVGIVSERDVARGLHEHGAAVLGLRVADVMTSPVLGCAPDDSVDSLAATMTERRIRHLPVLDGGDLVGIVSIGDVVKSHISQLEASRDQLESYIAQG</sequence>
<organism evidence="4 5">
    <name type="scientific">Actinokineospora auranticolor</name>
    <dbReference type="NCBI Taxonomy" id="155976"/>
    <lineage>
        <taxon>Bacteria</taxon>
        <taxon>Bacillati</taxon>
        <taxon>Actinomycetota</taxon>
        <taxon>Actinomycetes</taxon>
        <taxon>Pseudonocardiales</taxon>
        <taxon>Pseudonocardiaceae</taxon>
        <taxon>Actinokineospora</taxon>
    </lineage>
</organism>
<evidence type="ECO:0000313" key="5">
    <source>
        <dbReference type="Proteomes" id="UP000239203"/>
    </source>
</evidence>
<accession>A0A2S6GCB8</accession>
<dbReference type="PROSITE" id="PS51371">
    <property type="entry name" value="CBS"/>
    <property type="match status" value="2"/>
</dbReference>
<dbReference type="InterPro" id="IPR046342">
    <property type="entry name" value="CBS_dom_sf"/>
</dbReference>
<dbReference type="AlphaFoldDB" id="A0A2S6GCB8"/>
<dbReference type="InterPro" id="IPR000644">
    <property type="entry name" value="CBS_dom"/>
</dbReference>
<evidence type="ECO:0000313" key="4">
    <source>
        <dbReference type="EMBL" id="PPK62363.1"/>
    </source>
</evidence>
<dbReference type="PANTHER" id="PTHR43080">
    <property type="entry name" value="CBS DOMAIN-CONTAINING PROTEIN CBSX3, MITOCHONDRIAL"/>
    <property type="match status" value="1"/>
</dbReference>
<dbReference type="PANTHER" id="PTHR43080:SF2">
    <property type="entry name" value="CBS DOMAIN-CONTAINING PROTEIN"/>
    <property type="match status" value="1"/>
</dbReference>
<evidence type="ECO:0000259" key="3">
    <source>
        <dbReference type="PROSITE" id="PS51371"/>
    </source>
</evidence>
<dbReference type="Proteomes" id="UP000239203">
    <property type="component" value="Unassembled WGS sequence"/>
</dbReference>
<dbReference type="CDD" id="cd04623">
    <property type="entry name" value="CBS_pair_bac_euk"/>
    <property type="match status" value="1"/>
</dbReference>
<proteinExistence type="predicted"/>
<dbReference type="InterPro" id="IPR044725">
    <property type="entry name" value="CBSX3_CBS_dom"/>
</dbReference>
<evidence type="ECO:0000256" key="2">
    <source>
        <dbReference type="PROSITE-ProRule" id="PRU00703"/>
    </source>
</evidence>
<protein>
    <submittedName>
        <fullName evidence="4">CBS domain-containing protein</fullName>
    </submittedName>
</protein>
<dbReference type="Gene3D" id="3.10.580.10">
    <property type="entry name" value="CBS-domain"/>
    <property type="match status" value="1"/>
</dbReference>
<dbReference type="InterPro" id="IPR051257">
    <property type="entry name" value="Diverse_CBS-Domain"/>
</dbReference>